<proteinExistence type="predicted"/>
<gene>
    <name evidence="4" type="ORF">GON03_09355</name>
</gene>
<keyword evidence="1" id="KW-0378">Hydrolase</keyword>
<dbReference type="InterPro" id="IPR050695">
    <property type="entry name" value="N-acetylmuramoyl_amidase_3"/>
</dbReference>
<keyword evidence="2" id="KW-0732">Signal</keyword>
<dbReference type="CDD" id="cd02696">
    <property type="entry name" value="MurNAc-LAA"/>
    <property type="match status" value="1"/>
</dbReference>
<evidence type="ECO:0000259" key="3">
    <source>
        <dbReference type="SMART" id="SM00646"/>
    </source>
</evidence>
<dbReference type="Pfam" id="PF01520">
    <property type="entry name" value="Amidase_3"/>
    <property type="match status" value="1"/>
</dbReference>
<dbReference type="Gene3D" id="3.40.630.40">
    <property type="entry name" value="Zn-dependent exopeptidases"/>
    <property type="match status" value="1"/>
</dbReference>
<dbReference type="RefSeq" id="WP_157341999.1">
    <property type="nucleotide sequence ID" value="NZ_WSEK01000004.1"/>
</dbReference>
<feature type="signal peptide" evidence="2">
    <location>
        <begin position="1"/>
        <end position="21"/>
    </location>
</feature>
<dbReference type="Proteomes" id="UP000473525">
    <property type="component" value="Unassembled WGS sequence"/>
</dbReference>
<dbReference type="SUPFAM" id="SSF53187">
    <property type="entry name" value="Zn-dependent exopeptidases"/>
    <property type="match status" value="1"/>
</dbReference>
<dbReference type="GO" id="GO:0030288">
    <property type="term" value="C:outer membrane-bounded periplasmic space"/>
    <property type="evidence" value="ECO:0007669"/>
    <property type="project" value="TreeGrafter"/>
</dbReference>
<evidence type="ECO:0000256" key="1">
    <source>
        <dbReference type="ARBA" id="ARBA00022801"/>
    </source>
</evidence>
<dbReference type="AlphaFoldDB" id="A0A6L6XQY7"/>
<reference evidence="4 5" key="1">
    <citation type="submission" date="2019-12" db="EMBL/GenBank/DDBJ databases">
        <authorList>
            <person name="Huq M.A."/>
        </authorList>
    </citation>
    <scope>NUCLEOTIDE SEQUENCE [LARGE SCALE GENOMIC DNA]</scope>
    <source>
        <strain evidence="4 5">MAH-18</strain>
    </source>
</reference>
<organism evidence="4 5">
    <name type="scientific">Nocardioides agri</name>
    <dbReference type="NCBI Taxonomy" id="2682843"/>
    <lineage>
        <taxon>Bacteria</taxon>
        <taxon>Bacillati</taxon>
        <taxon>Actinomycetota</taxon>
        <taxon>Actinomycetes</taxon>
        <taxon>Propionibacteriales</taxon>
        <taxon>Nocardioidaceae</taxon>
        <taxon>Nocardioides</taxon>
    </lineage>
</organism>
<dbReference type="PANTHER" id="PTHR30404:SF0">
    <property type="entry name" value="N-ACETYLMURAMOYL-L-ALANINE AMIDASE AMIC"/>
    <property type="match status" value="1"/>
</dbReference>
<evidence type="ECO:0000313" key="5">
    <source>
        <dbReference type="Proteomes" id="UP000473525"/>
    </source>
</evidence>
<name>A0A6L6XQY7_9ACTN</name>
<dbReference type="PANTHER" id="PTHR30404">
    <property type="entry name" value="N-ACETYLMURAMOYL-L-ALANINE AMIDASE"/>
    <property type="match status" value="1"/>
</dbReference>
<sequence>MHLLGILLTVMSLAPATPASYDEPRGPLSGRVVTIDPGHQLGNRNFPRRVNALVPDGRGGRKACNTTGTATDGGYPEATFTWQTARALRARLERLGATVRMTRQVNSDHRWGPCVDARGRAGNRADADVFVSIHADGNLAPGARGFHVAYVPGRGDLGLARVTRDALSRRVPVSTYIGGGTGLSARTDLATLNFSRVPTVLVELGNMRDRQDAHRMTTPGGRSAYAAALAAAVRRYLTS</sequence>
<accession>A0A6L6XQY7</accession>
<dbReference type="EMBL" id="WSEK01000004">
    <property type="protein sequence ID" value="MVQ49388.1"/>
    <property type="molecule type" value="Genomic_DNA"/>
</dbReference>
<comment type="caution">
    <text evidence="4">The sequence shown here is derived from an EMBL/GenBank/DDBJ whole genome shotgun (WGS) entry which is preliminary data.</text>
</comment>
<keyword evidence="5" id="KW-1185">Reference proteome</keyword>
<dbReference type="GO" id="GO:0008745">
    <property type="term" value="F:N-acetylmuramoyl-L-alanine amidase activity"/>
    <property type="evidence" value="ECO:0007669"/>
    <property type="project" value="InterPro"/>
</dbReference>
<feature type="domain" description="MurNAc-LAA" evidence="3">
    <location>
        <begin position="119"/>
        <end position="234"/>
    </location>
</feature>
<feature type="chain" id="PRO_5027020565" evidence="2">
    <location>
        <begin position="22"/>
        <end position="239"/>
    </location>
</feature>
<protein>
    <submittedName>
        <fullName evidence="4">N-acetylmuramoyl-L-alanine amidase</fullName>
    </submittedName>
</protein>
<evidence type="ECO:0000256" key="2">
    <source>
        <dbReference type="SAM" id="SignalP"/>
    </source>
</evidence>
<dbReference type="GO" id="GO:0009253">
    <property type="term" value="P:peptidoglycan catabolic process"/>
    <property type="evidence" value="ECO:0007669"/>
    <property type="project" value="InterPro"/>
</dbReference>
<dbReference type="SMART" id="SM00646">
    <property type="entry name" value="Ami_3"/>
    <property type="match status" value="1"/>
</dbReference>
<dbReference type="InterPro" id="IPR002508">
    <property type="entry name" value="MurNAc-LAA_cat"/>
</dbReference>
<evidence type="ECO:0000313" key="4">
    <source>
        <dbReference type="EMBL" id="MVQ49388.1"/>
    </source>
</evidence>